<evidence type="ECO:0000256" key="1">
    <source>
        <dbReference type="SAM" id="Phobius"/>
    </source>
</evidence>
<name>A0A078ANK4_STYLE</name>
<proteinExistence type="predicted"/>
<keyword evidence="3" id="KW-1185">Reference proteome</keyword>
<sequence>MGVIILKWKCFQLRLLYRFLMFNLHQELDLHVMKTKTLNCPQALMRGVIPLQVLARLFAILQVHQRKPTNHMIYTKVKLAVLMLLGTYYAGVSLYMQAQCRINFGENPFKYPPQQVQSLQALERWSPYNLVLKNPRGVQIPRPKQ</sequence>
<reference evidence="2 3" key="1">
    <citation type="submission" date="2014-06" db="EMBL/GenBank/DDBJ databases">
        <authorList>
            <person name="Swart Estienne"/>
        </authorList>
    </citation>
    <scope>NUCLEOTIDE SEQUENCE [LARGE SCALE GENOMIC DNA]</scope>
    <source>
        <strain evidence="2 3">130c</strain>
    </source>
</reference>
<gene>
    <name evidence="2" type="primary">Contig2545.g2731</name>
    <name evidence="2" type="ORF">STYLEM_12559</name>
</gene>
<accession>A0A078ANK4</accession>
<dbReference type="Gene3D" id="2.60.120.920">
    <property type="match status" value="1"/>
</dbReference>
<dbReference type="EMBL" id="CCKQ01011910">
    <property type="protein sequence ID" value="CDW83511.1"/>
    <property type="molecule type" value="Genomic_DNA"/>
</dbReference>
<keyword evidence="1" id="KW-0812">Transmembrane</keyword>
<evidence type="ECO:0000313" key="3">
    <source>
        <dbReference type="Proteomes" id="UP000039865"/>
    </source>
</evidence>
<protein>
    <submittedName>
        <fullName evidence="2">Uncharacterized protein</fullName>
    </submittedName>
</protein>
<dbReference type="InParanoid" id="A0A078ANK4"/>
<evidence type="ECO:0000313" key="2">
    <source>
        <dbReference type="EMBL" id="CDW83511.1"/>
    </source>
</evidence>
<keyword evidence="1" id="KW-0472">Membrane</keyword>
<keyword evidence="1" id="KW-1133">Transmembrane helix</keyword>
<organism evidence="2 3">
    <name type="scientific">Stylonychia lemnae</name>
    <name type="common">Ciliate</name>
    <dbReference type="NCBI Taxonomy" id="5949"/>
    <lineage>
        <taxon>Eukaryota</taxon>
        <taxon>Sar</taxon>
        <taxon>Alveolata</taxon>
        <taxon>Ciliophora</taxon>
        <taxon>Intramacronucleata</taxon>
        <taxon>Spirotrichea</taxon>
        <taxon>Stichotrichia</taxon>
        <taxon>Sporadotrichida</taxon>
        <taxon>Oxytrichidae</taxon>
        <taxon>Stylonychinae</taxon>
        <taxon>Stylonychia</taxon>
    </lineage>
</organism>
<dbReference type="Proteomes" id="UP000039865">
    <property type="component" value="Unassembled WGS sequence"/>
</dbReference>
<feature type="transmembrane region" description="Helical" evidence="1">
    <location>
        <begin position="73"/>
        <end position="96"/>
    </location>
</feature>
<dbReference type="InterPro" id="IPR043136">
    <property type="entry name" value="B30.2/SPRY_sf"/>
</dbReference>
<dbReference type="AlphaFoldDB" id="A0A078ANK4"/>